<accession>A0A3D8Q3Y6</accession>
<organism evidence="8 9">
    <name type="scientific">Coleophoma crateriformis</name>
    <dbReference type="NCBI Taxonomy" id="565419"/>
    <lineage>
        <taxon>Eukaryota</taxon>
        <taxon>Fungi</taxon>
        <taxon>Dikarya</taxon>
        <taxon>Ascomycota</taxon>
        <taxon>Pezizomycotina</taxon>
        <taxon>Leotiomycetes</taxon>
        <taxon>Helotiales</taxon>
        <taxon>Dermateaceae</taxon>
        <taxon>Coleophoma</taxon>
    </lineage>
</organism>
<feature type="transmembrane region" description="Helical" evidence="6">
    <location>
        <begin position="394"/>
        <end position="415"/>
    </location>
</feature>
<dbReference type="PROSITE" id="PS50850">
    <property type="entry name" value="MFS"/>
    <property type="match status" value="1"/>
</dbReference>
<feature type="transmembrane region" description="Helical" evidence="6">
    <location>
        <begin position="48"/>
        <end position="69"/>
    </location>
</feature>
<dbReference type="InterPro" id="IPR050360">
    <property type="entry name" value="MFS_Sugar_Transporters"/>
</dbReference>
<feature type="transmembrane region" description="Helical" evidence="6">
    <location>
        <begin position="461"/>
        <end position="479"/>
    </location>
</feature>
<dbReference type="EMBL" id="PDLN01000027">
    <property type="protein sequence ID" value="RDW56427.1"/>
    <property type="molecule type" value="Genomic_DNA"/>
</dbReference>
<dbReference type="InterPro" id="IPR020846">
    <property type="entry name" value="MFS_dom"/>
</dbReference>
<comment type="similarity">
    <text evidence="2">Belongs to the major facilitator superfamily. Sugar transporter (TC 2.A.1.1) family.</text>
</comment>
<proteinExistence type="inferred from homology"/>
<dbReference type="FunFam" id="1.20.1250.20:FF:000078">
    <property type="entry name" value="MFS maltose transporter, putative"/>
    <property type="match status" value="1"/>
</dbReference>
<dbReference type="SUPFAM" id="SSF103473">
    <property type="entry name" value="MFS general substrate transporter"/>
    <property type="match status" value="1"/>
</dbReference>
<dbReference type="OrthoDB" id="6612291at2759"/>
<reference evidence="8 9" key="1">
    <citation type="journal article" date="2018" name="IMA Fungus">
        <title>IMA Genome-F 9: Draft genome sequence of Annulohypoxylon stygium, Aspergillus mulundensis, Berkeleyomyces basicola (syn. Thielaviopsis basicola), Ceratocystis smalleyi, two Cercospora beticola strains, Coleophoma cylindrospora, Fusarium fracticaudum, Phialophora cf. hyalina, and Morchella septimelata.</title>
        <authorList>
            <person name="Wingfield B.D."/>
            <person name="Bills G.F."/>
            <person name="Dong Y."/>
            <person name="Huang W."/>
            <person name="Nel W.J."/>
            <person name="Swalarsk-Parry B.S."/>
            <person name="Vaghefi N."/>
            <person name="Wilken P.M."/>
            <person name="An Z."/>
            <person name="de Beer Z.W."/>
            <person name="De Vos L."/>
            <person name="Chen L."/>
            <person name="Duong T.A."/>
            <person name="Gao Y."/>
            <person name="Hammerbacher A."/>
            <person name="Kikkert J.R."/>
            <person name="Li Y."/>
            <person name="Li H."/>
            <person name="Li K."/>
            <person name="Li Q."/>
            <person name="Liu X."/>
            <person name="Ma X."/>
            <person name="Naidoo K."/>
            <person name="Pethybridge S.J."/>
            <person name="Sun J."/>
            <person name="Steenkamp E.T."/>
            <person name="van der Nest M.A."/>
            <person name="van Wyk S."/>
            <person name="Wingfield M.J."/>
            <person name="Xiong C."/>
            <person name="Yue Q."/>
            <person name="Zhang X."/>
        </authorList>
    </citation>
    <scope>NUCLEOTIDE SEQUENCE [LARGE SCALE GENOMIC DNA]</scope>
    <source>
        <strain evidence="8 9">BP5796</strain>
    </source>
</reference>
<dbReference type="PROSITE" id="PS00217">
    <property type="entry name" value="SUGAR_TRANSPORT_2"/>
    <property type="match status" value="1"/>
</dbReference>
<comment type="caution">
    <text evidence="8">The sequence shown here is derived from an EMBL/GenBank/DDBJ whole genome shotgun (WGS) entry which is preliminary data.</text>
</comment>
<dbReference type="AlphaFoldDB" id="A0A3D8Q3Y6"/>
<feature type="transmembrane region" description="Helical" evidence="6">
    <location>
        <begin position="337"/>
        <end position="354"/>
    </location>
</feature>
<feature type="transmembrane region" description="Helical" evidence="6">
    <location>
        <begin position="366"/>
        <end position="388"/>
    </location>
</feature>
<dbReference type="PANTHER" id="PTHR48022">
    <property type="entry name" value="PLASTIDIC GLUCOSE TRANSPORTER 4"/>
    <property type="match status" value="1"/>
</dbReference>
<dbReference type="InterPro" id="IPR005828">
    <property type="entry name" value="MFS_sugar_transport-like"/>
</dbReference>
<evidence type="ECO:0000256" key="4">
    <source>
        <dbReference type="ARBA" id="ARBA00022989"/>
    </source>
</evidence>
<dbReference type="PROSITE" id="PS00216">
    <property type="entry name" value="SUGAR_TRANSPORT_1"/>
    <property type="match status" value="1"/>
</dbReference>
<dbReference type="GO" id="GO:0016020">
    <property type="term" value="C:membrane"/>
    <property type="evidence" value="ECO:0007669"/>
    <property type="project" value="UniProtKB-SubCell"/>
</dbReference>
<evidence type="ECO:0000313" key="9">
    <source>
        <dbReference type="Proteomes" id="UP000256328"/>
    </source>
</evidence>
<evidence type="ECO:0000256" key="2">
    <source>
        <dbReference type="ARBA" id="ARBA00010992"/>
    </source>
</evidence>
<feature type="domain" description="Major facilitator superfamily (MFS) profile" evidence="7">
    <location>
        <begin position="35"/>
        <end position="484"/>
    </location>
</feature>
<dbReference type="Gene3D" id="1.20.1250.20">
    <property type="entry name" value="MFS general substrate transporter like domains"/>
    <property type="match status" value="1"/>
</dbReference>
<dbReference type="Proteomes" id="UP000256328">
    <property type="component" value="Unassembled WGS sequence"/>
</dbReference>
<dbReference type="PANTHER" id="PTHR48022:SF22">
    <property type="entry name" value="MAJOR FACILITATOR SUPERFAMILY (MFS) PROFILE DOMAIN-CONTAINING PROTEIN"/>
    <property type="match status" value="1"/>
</dbReference>
<evidence type="ECO:0000256" key="1">
    <source>
        <dbReference type="ARBA" id="ARBA00004141"/>
    </source>
</evidence>
<feature type="transmembrane region" description="Helical" evidence="6">
    <location>
        <begin position="179"/>
        <end position="202"/>
    </location>
</feature>
<protein>
    <recommendedName>
        <fullName evidence="7">Major facilitator superfamily (MFS) profile domain-containing protein</fullName>
    </recommendedName>
</protein>
<evidence type="ECO:0000313" key="8">
    <source>
        <dbReference type="EMBL" id="RDW56427.1"/>
    </source>
</evidence>
<keyword evidence="4 6" id="KW-1133">Transmembrane helix</keyword>
<feature type="transmembrane region" description="Helical" evidence="6">
    <location>
        <begin position="427"/>
        <end position="449"/>
    </location>
</feature>
<keyword evidence="3 6" id="KW-0812">Transmembrane</keyword>
<evidence type="ECO:0000256" key="6">
    <source>
        <dbReference type="SAM" id="Phobius"/>
    </source>
</evidence>
<dbReference type="InterPro" id="IPR036259">
    <property type="entry name" value="MFS_trans_sf"/>
</dbReference>
<evidence type="ECO:0000256" key="5">
    <source>
        <dbReference type="ARBA" id="ARBA00023136"/>
    </source>
</evidence>
<sequence length="526" mass="56881">MLSDDAKPDAQMMEVVEETGHLANENDHQLTALQALKAHPWATVWATYAIWVIISASFEGQASGIILGIPEFRKDFGYQFGDQYLISAKWQVAFGAASVASAVAGNLGGGQIADMIGRKLAYLAAMVVAVIGITLEVIATQNAVFFAGKFVNGFALGAFIAVSFSYIGEVAPMALRGVLTSAAAVAFTIGPLIVAVILNGVGGFTNRWAYRGIFVAQYGIVGIQALLWPFMPESPWWLAGRGQEIKAAASLKKLGYSAAEVEQRVASILLTLSEVRRETEGATFFECFRKSNLRRTIISIAPLSITALSGVYFAAGYATYYFQLAGLSPSNSFKLQIGQQICSLTGNVGSWFLIDRVGRRPLMIYGLLSVTILLILEGALAVVATPAALKGVCALILVYCFVFNLTIGAAGYTILTETSTSRLRVKTVGIGAALQNGIFLMWSFVIPYLFNPDKANLGAKISFIFAGLAILCLVYLWFYQPETTGRTYEELDELFTKRIPARKFKGTITDAELKGRQAQEIYAKAE</sequence>
<comment type="subcellular location">
    <subcellularLocation>
        <location evidence="1">Membrane</location>
        <topology evidence="1">Multi-pass membrane protein</topology>
    </subcellularLocation>
</comment>
<name>A0A3D8Q3Y6_9HELO</name>
<feature type="transmembrane region" description="Helical" evidence="6">
    <location>
        <begin position="120"/>
        <end position="139"/>
    </location>
</feature>
<keyword evidence="5 6" id="KW-0472">Membrane</keyword>
<dbReference type="InterPro" id="IPR005829">
    <property type="entry name" value="Sugar_transporter_CS"/>
</dbReference>
<dbReference type="GO" id="GO:0005351">
    <property type="term" value="F:carbohydrate:proton symporter activity"/>
    <property type="evidence" value="ECO:0007669"/>
    <property type="project" value="TreeGrafter"/>
</dbReference>
<keyword evidence="9" id="KW-1185">Reference proteome</keyword>
<feature type="transmembrane region" description="Helical" evidence="6">
    <location>
        <begin position="145"/>
        <end position="167"/>
    </location>
</feature>
<dbReference type="Pfam" id="PF00083">
    <property type="entry name" value="Sugar_tr"/>
    <property type="match status" value="1"/>
</dbReference>
<evidence type="ECO:0000256" key="3">
    <source>
        <dbReference type="ARBA" id="ARBA00022692"/>
    </source>
</evidence>
<evidence type="ECO:0000259" key="7">
    <source>
        <dbReference type="PROSITE" id="PS50850"/>
    </source>
</evidence>
<gene>
    <name evidence="8" type="ORF">BP5796_13176</name>
</gene>
<feature type="transmembrane region" description="Helical" evidence="6">
    <location>
        <begin position="297"/>
        <end position="317"/>
    </location>
</feature>